<dbReference type="AlphaFoldDB" id="A0A3P3VMP0"/>
<dbReference type="Proteomes" id="UP000280792">
    <property type="component" value="Unassembled WGS sequence"/>
</dbReference>
<dbReference type="InterPro" id="IPR015797">
    <property type="entry name" value="NUDIX_hydrolase-like_dom_sf"/>
</dbReference>
<keyword evidence="5" id="KW-0479">Metal-binding</keyword>
<dbReference type="InterPro" id="IPR049734">
    <property type="entry name" value="NudC-like_C"/>
</dbReference>
<evidence type="ECO:0000313" key="11">
    <source>
        <dbReference type="EMBL" id="RRJ84031.1"/>
    </source>
</evidence>
<keyword evidence="12" id="KW-1185">Reference proteome</keyword>
<dbReference type="Gene3D" id="3.90.79.20">
    <property type="match status" value="1"/>
</dbReference>
<evidence type="ECO:0000256" key="7">
    <source>
        <dbReference type="ARBA" id="ARBA00022842"/>
    </source>
</evidence>
<dbReference type="InterPro" id="IPR000086">
    <property type="entry name" value="NUDIX_hydrolase_dom"/>
</dbReference>
<dbReference type="PANTHER" id="PTHR42904:SF6">
    <property type="entry name" value="NAD-CAPPED RNA HYDROLASE NUDT12"/>
    <property type="match status" value="1"/>
</dbReference>
<proteinExistence type="inferred from homology"/>
<dbReference type="GO" id="GO:0110153">
    <property type="term" value="F:RNA NAD-cap (NMN-forming) hydrolase activity"/>
    <property type="evidence" value="ECO:0007669"/>
    <property type="project" value="RHEA"/>
</dbReference>
<keyword evidence="6 11" id="KW-0378">Hydrolase</keyword>
<comment type="catalytic activity">
    <reaction evidence="9">
        <text>a 5'-end NAD(+)-phospho-ribonucleoside in mRNA + H2O = a 5'-end phospho-adenosine-phospho-ribonucleoside in mRNA + beta-nicotinamide D-ribonucleotide + 2 H(+)</text>
        <dbReference type="Rhea" id="RHEA:60876"/>
        <dbReference type="Rhea" id="RHEA-COMP:15698"/>
        <dbReference type="Rhea" id="RHEA-COMP:15719"/>
        <dbReference type="ChEBI" id="CHEBI:14649"/>
        <dbReference type="ChEBI" id="CHEBI:15377"/>
        <dbReference type="ChEBI" id="CHEBI:15378"/>
        <dbReference type="ChEBI" id="CHEBI:144029"/>
        <dbReference type="ChEBI" id="CHEBI:144051"/>
    </reaction>
    <physiologicalReaction direction="left-to-right" evidence="9">
        <dbReference type="Rhea" id="RHEA:60877"/>
    </physiologicalReaction>
</comment>
<dbReference type="SUPFAM" id="SSF55811">
    <property type="entry name" value="Nudix"/>
    <property type="match status" value="1"/>
</dbReference>
<dbReference type="CDD" id="cd03429">
    <property type="entry name" value="NUDIX_NADH_pyrophosphatase_Nudt13"/>
    <property type="match status" value="1"/>
</dbReference>
<dbReference type="PROSITE" id="PS51462">
    <property type="entry name" value="NUDIX"/>
    <property type="match status" value="1"/>
</dbReference>
<evidence type="ECO:0000256" key="6">
    <source>
        <dbReference type="ARBA" id="ARBA00022801"/>
    </source>
</evidence>
<evidence type="ECO:0000256" key="4">
    <source>
        <dbReference type="ARBA" id="ARBA00012381"/>
    </source>
</evidence>
<comment type="cofactor">
    <cofactor evidence="1">
        <name>Mg(2+)</name>
        <dbReference type="ChEBI" id="CHEBI:18420"/>
    </cofactor>
</comment>
<evidence type="ECO:0000256" key="2">
    <source>
        <dbReference type="ARBA" id="ARBA00001947"/>
    </source>
</evidence>
<dbReference type="InterPro" id="IPR015375">
    <property type="entry name" value="NADH_PPase-like_N"/>
</dbReference>
<evidence type="ECO:0000259" key="10">
    <source>
        <dbReference type="PROSITE" id="PS51462"/>
    </source>
</evidence>
<organism evidence="11 12">
    <name type="scientific">Aestuariirhabdus litorea</name>
    <dbReference type="NCBI Taxonomy" id="2528527"/>
    <lineage>
        <taxon>Bacteria</taxon>
        <taxon>Pseudomonadati</taxon>
        <taxon>Pseudomonadota</taxon>
        <taxon>Gammaproteobacteria</taxon>
        <taxon>Oceanospirillales</taxon>
        <taxon>Aestuariirhabdaceae</taxon>
        <taxon>Aestuariirhabdus</taxon>
    </lineage>
</organism>
<evidence type="ECO:0000313" key="12">
    <source>
        <dbReference type="Proteomes" id="UP000280792"/>
    </source>
</evidence>
<evidence type="ECO:0000256" key="9">
    <source>
        <dbReference type="ARBA" id="ARBA00023679"/>
    </source>
</evidence>
<dbReference type="Pfam" id="PF09296">
    <property type="entry name" value="NUDIX-like"/>
    <property type="match status" value="1"/>
</dbReference>
<dbReference type="PANTHER" id="PTHR42904">
    <property type="entry name" value="NUDIX HYDROLASE, NUDC SUBFAMILY"/>
    <property type="match status" value="1"/>
</dbReference>
<dbReference type="EMBL" id="QWEZ01000001">
    <property type="protein sequence ID" value="RRJ84031.1"/>
    <property type="molecule type" value="Genomic_DNA"/>
</dbReference>
<dbReference type="GO" id="GO:0019677">
    <property type="term" value="P:NAD+ catabolic process"/>
    <property type="evidence" value="ECO:0007669"/>
    <property type="project" value="TreeGrafter"/>
</dbReference>
<dbReference type="InterPro" id="IPR015376">
    <property type="entry name" value="Znr_NADH_PPase"/>
</dbReference>
<feature type="domain" description="Nudix hydrolase" evidence="10">
    <location>
        <begin position="169"/>
        <end position="301"/>
    </location>
</feature>
<evidence type="ECO:0000256" key="5">
    <source>
        <dbReference type="ARBA" id="ARBA00022723"/>
    </source>
</evidence>
<comment type="similarity">
    <text evidence="3">Belongs to the Nudix hydrolase family. NudC subfamily.</text>
</comment>
<dbReference type="InterPro" id="IPR050241">
    <property type="entry name" value="NAD-cap_RNA_hydrolase_NudC"/>
</dbReference>
<dbReference type="Pfam" id="PF09297">
    <property type="entry name" value="Zn_ribbon_NUD"/>
    <property type="match status" value="1"/>
</dbReference>
<dbReference type="GO" id="GO:0046872">
    <property type="term" value="F:metal ion binding"/>
    <property type="evidence" value="ECO:0007669"/>
    <property type="project" value="UniProtKB-KW"/>
</dbReference>
<dbReference type="GO" id="GO:0005829">
    <property type="term" value="C:cytosol"/>
    <property type="evidence" value="ECO:0007669"/>
    <property type="project" value="TreeGrafter"/>
</dbReference>
<dbReference type="Pfam" id="PF00293">
    <property type="entry name" value="NUDIX"/>
    <property type="match status" value="1"/>
</dbReference>
<reference evidence="11 12" key="2">
    <citation type="submission" date="2018-12" db="EMBL/GenBank/DDBJ databases">
        <title>Simiduia agarivorans gen. nov., sp. nov., a marine, agarolytic bacterium isolated from shallow coastal water from Keelung, Taiwan.</title>
        <authorList>
            <person name="Shieh W.Y."/>
        </authorList>
    </citation>
    <scope>NUCLEOTIDE SEQUENCE [LARGE SCALE GENOMIC DNA]</scope>
    <source>
        <strain evidence="11 12">GTF-13</strain>
    </source>
</reference>
<protein>
    <recommendedName>
        <fullName evidence="4">NAD(+) diphosphatase</fullName>
        <ecNumber evidence="4">3.6.1.22</ecNumber>
    </recommendedName>
</protein>
<comment type="cofactor">
    <cofactor evidence="2">
        <name>Zn(2+)</name>
        <dbReference type="ChEBI" id="CHEBI:29105"/>
    </cofactor>
</comment>
<reference evidence="11 12" key="1">
    <citation type="submission" date="2018-08" db="EMBL/GenBank/DDBJ databases">
        <authorList>
            <person name="Khan S.A."/>
        </authorList>
    </citation>
    <scope>NUCLEOTIDE SEQUENCE [LARGE SCALE GENOMIC DNA]</scope>
    <source>
        <strain evidence="11 12">GTF-13</strain>
    </source>
</reference>
<dbReference type="Gene3D" id="3.90.79.10">
    <property type="entry name" value="Nucleoside Triphosphate Pyrophosphohydrolase"/>
    <property type="match status" value="1"/>
</dbReference>
<keyword evidence="8" id="KW-0520">NAD</keyword>
<gene>
    <name evidence="11" type="ORF">D0544_02615</name>
</gene>
<dbReference type="GO" id="GO:0035529">
    <property type="term" value="F:NADH pyrophosphatase activity"/>
    <property type="evidence" value="ECO:0007669"/>
    <property type="project" value="TreeGrafter"/>
</dbReference>
<evidence type="ECO:0000256" key="3">
    <source>
        <dbReference type="ARBA" id="ARBA00009595"/>
    </source>
</evidence>
<name>A0A3P3VMP0_9GAMM</name>
<sequence>MSYRSLQYTGERLDRADHRRSDADWLASRRGHPATRLVVLWRNQHLFDEAPTPTPRLLQGALAAELMAQGEALTFLGEAGGEALFTVDLSALEAEELLARVDGGRLLDLRLVGPLLERELAAQLAYARGILYWHRQHRFCGRCGAPTLSVRGGHVRRCSDAGCGRESYPRTDPAVIMLVELPAAGGQPARCLLGRQRSWPAGVFSTLAGFVEPGESLEVAVAREVAEEASVPVTDVRYQASQPWPFPSSLMLGFRARALSEEIRVDGIELEQAHWFTADQLRAAGEWNSEGEGLKLPRRDSISRALVEAWIAEQP</sequence>
<keyword evidence="7" id="KW-0460">Magnesium</keyword>
<evidence type="ECO:0000256" key="1">
    <source>
        <dbReference type="ARBA" id="ARBA00001946"/>
    </source>
</evidence>
<accession>A0A3P3VMP0</accession>
<evidence type="ECO:0000256" key="8">
    <source>
        <dbReference type="ARBA" id="ARBA00023027"/>
    </source>
</evidence>
<dbReference type="GO" id="GO:0006742">
    <property type="term" value="P:NADP+ catabolic process"/>
    <property type="evidence" value="ECO:0007669"/>
    <property type="project" value="TreeGrafter"/>
</dbReference>
<dbReference type="NCBIfam" id="NF001299">
    <property type="entry name" value="PRK00241.1"/>
    <property type="match status" value="1"/>
</dbReference>
<dbReference type="EC" id="3.6.1.22" evidence="4"/>
<comment type="caution">
    <text evidence="11">The sequence shown here is derived from an EMBL/GenBank/DDBJ whole genome shotgun (WGS) entry which is preliminary data.</text>
</comment>
<dbReference type="RefSeq" id="WP_125014457.1">
    <property type="nucleotide sequence ID" value="NZ_QWEZ01000001.1"/>
</dbReference>